<dbReference type="InterPro" id="IPR037120">
    <property type="entry name" value="Haem_peroxidase_sf_animal"/>
</dbReference>
<evidence type="ECO:0000256" key="4">
    <source>
        <dbReference type="ARBA" id="ARBA00023180"/>
    </source>
</evidence>
<dbReference type="Proteomes" id="UP000594262">
    <property type="component" value="Unplaced"/>
</dbReference>
<dbReference type="AlphaFoldDB" id="A0A7M5X1S3"/>
<dbReference type="InterPro" id="IPR010255">
    <property type="entry name" value="Haem_peroxidase_sf"/>
</dbReference>
<dbReference type="CDD" id="cd09823">
    <property type="entry name" value="peroxinectin_like"/>
    <property type="match status" value="1"/>
</dbReference>
<keyword evidence="5" id="KW-0408">Iron</keyword>
<dbReference type="InterPro" id="IPR019791">
    <property type="entry name" value="Haem_peroxidase_animal"/>
</dbReference>
<dbReference type="EnsemblMetazoa" id="CLYHEMT016184.1">
    <property type="protein sequence ID" value="CLYHEMP016184.1"/>
    <property type="gene ID" value="CLYHEMG016184"/>
</dbReference>
<organism evidence="7 8">
    <name type="scientific">Clytia hemisphaerica</name>
    <dbReference type="NCBI Taxonomy" id="252671"/>
    <lineage>
        <taxon>Eukaryota</taxon>
        <taxon>Metazoa</taxon>
        <taxon>Cnidaria</taxon>
        <taxon>Hydrozoa</taxon>
        <taxon>Hydroidolina</taxon>
        <taxon>Leptothecata</taxon>
        <taxon>Obeliida</taxon>
        <taxon>Clytiidae</taxon>
        <taxon>Clytia</taxon>
    </lineage>
</organism>
<dbReference type="GO" id="GO:0046872">
    <property type="term" value="F:metal ion binding"/>
    <property type="evidence" value="ECO:0007669"/>
    <property type="project" value="UniProtKB-KW"/>
</dbReference>
<sequence>MERIIFLLLAFVAMTIAMEPKTYDGDDTYVNCIKENQGPDFCSTYRHGTEGRTMGVYRTIDGTCNNLKKPKYGATNTKLRRIIPAKYDDGVDLPRGHHQASDYEKLPTAHQVSHSVFKAVNSQVKNDKNVSVLFMTFGQFLDHDLSVSPHEECNVTDCSQDNTKKYPCMPIKFDKHKPDCFGFARSKPACKSDEKEHRIQLNELTAFLDLSQVYGSDDATATKVRKNDGSGELKVDHAGLLPIDRVASKKPGCRNPAGCPIVGDKRGDENIALHSMHTLWVRQHNYLARGLKKINSHWDEVKLYEEARKINGALWQHITYNEFLPKLYDVPGFSARFRGRKRFRRTRYNPHVDPSIINGFSTAAFRFGHSLVPNSFSQMGPDFNKYGPSIKLQNAFFNSTVLYKDGIEPTMMGLCANMSDNINNGIAEGLNKKLFVFPGSQLHNDLMSLNIQRGRDHGIPPYMNYRRACGFGRFDRQGFSFDDLLYTPKDIRQSFKNVYKSVEDIDLFVGGLTENHLREKLVGPTFSCIFKEQFEALRFGDRFFYTHRGRFSLSQLREITKITMSRVLCNNLKSMVSMQRDAFRVFNLSNDERVTCGQIRDVDLEPWRERKSRRPRRVRNIRPAHIFQ</sequence>
<dbReference type="SUPFAM" id="SSF48113">
    <property type="entry name" value="Heme-dependent peroxidases"/>
    <property type="match status" value="1"/>
</dbReference>
<dbReference type="PANTHER" id="PTHR11475:SF4">
    <property type="entry name" value="CHORION PEROXIDASE"/>
    <property type="match status" value="1"/>
</dbReference>
<keyword evidence="4" id="KW-0325">Glycoprotein</keyword>
<evidence type="ECO:0000313" key="7">
    <source>
        <dbReference type="EnsemblMetazoa" id="CLYHEMP016184.1"/>
    </source>
</evidence>
<dbReference type="GO" id="GO:0006979">
    <property type="term" value="P:response to oxidative stress"/>
    <property type="evidence" value="ECO:0007669"/>
    <property type="project" value="InterPro"/>
</dbReference>
<keyword evidence="8" id="KW-1185">Reference proteome</keyword>
<dbReference type="PROSITE" id="PS50292">
    <property type="entry name" value="PEROXIDASE_3"/>
    <property type="match status" value="1"/>
</dbReference>
<evidence type="ECO:0000256" key="1">
    <source>
        <dbReference type="ARBA" id="ARBA00004613"/>
    </source>
</evidence>
<keyword evidence="2" id="KW-0964">Secreted</keyword>
<feature type="signal peptide" evidence="6">
    <location>
        <begin position="1"/>
        <end position="17"/>
    </location>
</feature>
<dbReference type="GO" id="GO:0020037">
    <property type="term" value="F:heme binding"/>
    <property type="evidence" value="ECO:0007669"/>
    <property type="project" value="InterPro"/>
</dbReference>
<keyword evidence="5" id="KW-0479">Metal-binding</keyword>
<protein>
    <submittedName>
        <fullName evidence="7">Uncharacterized protein</fullName>
    </submittedName>
</protein>
<evidence type="ECO:0000256" key="6">
    <source>
        <dbReference type="SAM" id="SignalP"/>
    </source>
</evidence>
<feature type="binding site" description="axial binding residue" evidence="5">
    <location>
        <position position="369"/>
    </location>
    <ligand>
        <name>heme b</name>
        <dbReference type="ChEBI" id="CHEBI:60344"/>
    </ligand>
    <ligandPart>
        <name>Fe</name>
        <dbReference type="ChEBI" id="CHEBI:18248"/>
    </ligandPart>
</feature>
<evidence type="ECO:0000313" key="8">
    <source>
        <dbReference type="Proteomes" id="UP000594262"/>
    </source>
</evidence>
<dbReference type="PRINTS" id="PR00457">
    <property type="entry name" value="ANPEROXIDASE"/>
</dbReference>
<dbReference type="Pfam" id="PF03098">
    <property type="entry name" value="An_peroxidase"/>
    <property type="match status" value="1"/>
</dbReference>
<dbReference type="GeneID" id="136808978"/>
<proteinExistence type="predicted"/>
<dbReference type="GO" id="GO:0004601">
    <property type="term" value="F:peroxidase activity"/>
    <property type="evidence" value="ECO:0007669"/>
    <property type="project" value="InterPro"/>
</dbReference>
<evidence type="ECO:0000256" key="3">
    <source>
        <dbReference type="ARBA" id="ARBA00022729"/>
    </source>
</evidence>
<reference evidence="7" key="1">
    <citation type="submission" date="2021-01" db="UniProtKB">
        <authorList>
            <consortium name="EnsemblMetazoa"/>
        </authorList>
    </citation>
    <scope>IDENTIFICATION</scope>
</reference>
<evidence type="ECO:0000256" key="5">
    <source>
        <dbReference type="PIRSR" id="PIRSR619791-2"/>
    </source>
</evidence>
<keyword evidence="5" id="KW-0349">Heme</keyword>
<dbReference type="GO" id="GO:0005576">
    <property type="term" value="C:extracellular region"/>
    <property type="evidence" value="ECO:0007669"/>
    <property type="project" value="UniProtKB-SubCell"/>
</dbReference>
<dbReference type="OrthoDB" id="823504at2759"/>
<dbReference type="FunFam" id="1.10.640.10:FF:000003">
    <property type="entry name" value="chorion peroxidase"/>
    <property type="match status" value="1"/>
</dbReference>
<keyword evidence="3 6" id="KW-0732">Signal</keyword>
<evidence type="ECO:0000256" key="2">
    <source>
        <dbReference type="ARBA" id="ARBA00022525"/>
    </source>
</evidence>
<comment type="subcellular location">
    <subcellularLocation>
        <location evidence="1">Secreted</location>
    </subcellularLocation>
</comment>
<name>A0A7M5X1S3_9CNID</name>
<feature type="chain" id="PRO_5029887981" evidence="6">
    <location>
        <begin position="18"/>
        <end position="628"/>
    </location>
</feature>
<accession>A0A7M5X1S3</accession>
<dbReference type="Gene3D" id="1.10.640.10">
    <property type="entry name" value="Haem peroxidase domain superfamily, animal type"/>
    <property type="match status" value="1"/>
</dbReference>
<dbReference type="RefSeq" id="XP_066921652.1">
    <property type="nucleotide sequence ID" value="XM_067065551.1"/>
</dbReference>
<dbReference type="PANTHER" id="PTHR11475">
    <property type="entry name" value="OXIDASE/PEROXIDASE"/>
    <property type="match status" value="1"/>
</dbReference>